<feature type="signal peptide" evidence="1">
    <location>
        <begin position="1"/>
        <end position="19"/>
    </location>
</feature>
<reference evidence="3" key="1">
    <citation type="journal article" date="2019" name="Int. J. Syst. Evol. Microbiol.">
        <title>The Global Catalogue of Microorganisms (GCM) 10K type strain sequencing project: providing services to taxonomists for standard genome sequencing and annotation.</title>
        <authorList>
            <consortium name="The Broad Institute Genomics Platform"/>
            <consortium name="The Broad Institute Genome Sequencing Center for Infectious Disease"/>
            <person name="Wu L."/>
            <person name="Ma J."/>
        </authorList>
    </citation>
    <scope>NUCLEOTIDE SEQUENCE [LARGE SCALE GENOMIC DNA]</scope>
    <source>
        <strain evidence="3">JCM 16545</strain>
    </source>
</reference>
<evidence type="ECO:0000313" key="2">
    <source>
        <dbReference type="EMBL" id="MFD2276080.1"/>
    </source>
</evidence>
<comment type="caution">
    <text evidence="2">The sequence shown here is derived from an EMBL/GenBank/DDBJ whole genome shotgun (WGS) entry which is preliminary data.</text>
</comment>
<accession>A0ABW5E3Q2</accession>
<sequence>MIRLSISLLSSLLSLAHGADSSVVLTNGDRLTGEIQQLRENGECIMQLSTTQPEVTIKADMLNYIEFDASSEKQTTHKENIILTNGDSLPCEILGLKEGKLRIGTSYAGAFLIPRGQIESISFNNSASPQIYQGPNRPSEWDQLSHWEINEQNLQTNSNAEASIELPIPSNFVIRFQAKWEGERPRFKLYLCSDAQLNEDLQSAYFIDFNTSNIQVYRSTSSRANQRIGEIPIRLREFSKRSASIEVKVDRKLQQLTLEIDGEEIGTFDDTEISPPSGKWTIFEANMQNALLSISNINVTEAPDNYFTGNSPDDPIDPQHDTFFDKQGGRAIGKLIDIKLSEQETTLHFENQHSKQSLSIPIAQAHTIFLASEKSTASQRGNYLIEMHGGGKLEVLKLSLNENFITTTHPILGEIELSRAPLTSLKKLPTANAQ</sequence>
<keyword evidence="3" id="KW-1185">Reference proteome</keyword>
<evidence type="ECO:0000256" key="1">
    <source>
        <dbReference type="SAM" id="SignalP"/>
    </source>
</evidence>
<dbReference type="Proteomes" id="UP001597297">
    <property type="component" value="Unassembled WGS sequence"/>
</dbReference>
<name>A0ABW5E3Q2_9BACT</name>
<evidence type="ECO:0000313" key="3">
    <source>
        <dbReference type="Proteomes" id="UP001597297"/>
    </source>
</evidence>
<dbReference type="RefSeq" id="WP_377095301.1">
    <property type="nucleotide sequence ID" value="NZ_JBHSJM010000001.1"/>
</dbReference>
<feature type="chain" id="PRO_5047069885" evidence="1">
    <location>
        <begin position="20"/>
        <end position="434"/>
    </location>
</feature>
<dbReference type="EMBL" id="JBHUJC010000019">
    <property type="protein sequence ID" value="MFD2276080.1"/>
    <property type="molecule type" value="Genomic_DNA"/>
</dbReference>
<protein>
    <submittedName>
        <fullName evidence="2">Uncharacterized protein</fullName>
    </submittedName>
</protein>
<proteinExistence type="predicted"/>
<keyword evidence="1" id="KW-0732">Signal</keyword>
<gene>
    <name evidence="2" type="ORF">ACFSQZ_06345</name>
</gene>
<organism evidence="2 3">
    <name type="scientific">Rubritalea spongiae</name>
    <dbReference type="NCBI Taxonomy" id="430797"/>
    <lineage>
        <taxon>Bacteria</taxon>
        <taxon>Pseudomonadati</taxon>
        <taxon>Verrucomicrobiota</taxon>
        <taxon>Verrucomicrobiia</taxon>
        <taxon>Verrucomicrobiales</taxon>
        <taxon>Rubritaleaceae</taxon>
        <taxon>Rubritalea</taxon>
    </lineage>
</organism>